<organism evidence="2 3">
    <name type="scientific">Cohnella xylanilytica</name>
    <dbReference type="NCBI Taxonomy" id="557555"/>
    <lineage>
        <taxon>Bacteria</taxon>
        <taxon>Bacillati</taxon>
        <taxon>Bacillota</taxon>
        <taxon>Bacilli</taxon>
        <taxon>Bacillales</taxon>
        <taxon>Paenibacillaceae</taxon>
        <taxon>Cohnella</taxon>
    </lineage>
</organism>
<dbReference type="GO" id="GO:0016491">
    <property type="term" value="F:oxidoreductase activity"/>
    <property type="evidence" value="ECO:0007669"/>
    <property type="project" value="InterPro"/>
</dbReference>
<dbReference type="InterPro" id="IPR000415">
    <property type="entry name" value="Nitroreductase-like"/>
</dbReference>
<evidence type="ECO:0000313" key="2">
    <source>
        <dbReference type="EMBL" id="MBB6694916.1"/>
    </source>
</evidence>
<evidence type="ECO:0000259" key="1">
    <source>
        <dbReference type="Pfam" id="PF00881"/>
    </source>
</evidence>
<dbReference type="PANTHER" id="PTHR43821:SF1">
    <property type="entry name" value="NAD(P)H NITROREDUCTASE YDJA-RELATED"/>
    <property type="match status" value="1"/>
</dbReference>
<dbReference type="SUPFAM" id="SSF55469">
    <property type="entry name" value="FMN-dependent nitroreductase-like"/>
    <property type="match status" value="1"/>
</dbReference>
<dbReference type="Proteomes" id="UP000553776">
    <property type="component" value="Unassembled WGS sequence"/>
</dbReference>
<comment type="caution">
    <text evidence="2">The sequence shown here is derived from an EMBL/GenBank/DDBJ whole genome shotgun (WGS) entry which is preliminary data.</text>
</comment>
<dbReference type="EMBL" id="JACJVR010000106">
    <property type="protein sequence ID" value="MBB6694916.1"/>
    <property type="molecule type" value="Genomic_DNA"/>
</dbReference>
<sequence length="194" mass="21962">MDLATIITERRSIRRFNSRSVSQELVTELLAQAVRLYGQGESPRVRFVYAGTPEARERLVDGMTSSMRENKLMRWVPGKMIELFKSRFTAIPGHLIVVAEAGSDRSGGEASVAAACGIMQIFQLLGWEQGLGMLWDTERIIQNEVFFKQIGIRDHEVFVGILHIGYFDKAPRGRSRTPAEKKWTVYEGREAKTV</sequence>
<dbReference type="InterPro" id="IPR052530">
    <property type="entry name" value="NAD(P)H_nitroreductase"/>
</dbReference>
<proteinExistence type="predicted"/>
<reference evidence="2 3" key="1">
    <citation type="submission" date="2020-08" db="EMBL/GenBank/DDBJ databases">
        <title>Cohnella phylogeny.</title>
        <authorList>
            <person name="Dunlap C."/>
        </authorList>
    </citation>
    <scope>NUCLEOTIDE SEQUENCE [LARGE SCALE GENOMIC DNA]</scope>
    <source>
        <strain evidence="2 3">DSM 25239</strain>
    </source>
</reference>
<gene>
    <name evidence="2" type="ORF">H7B90_26315</name>
</gene>
<keyword evidence="3" id="KW-1185">Reference proteome</keyword>
<accession>A0A841U2Y7</accession>
<dbReference type="RefSeq" id="WP_185138873.1">
    <property type="nucleotide sequence ID" value="NZ_JACJVR010000106.1"/>
</dbReference>
<dbReference type="Gene3D" id="3.40.109.10">
    <property type="entry name" value="NADH Oxidase"/>
    <property type="match status" value="1"/>
</dbReference>
<feature type="domain" description="Nitroreductase" evidence="1">
    <location>
        <begin position="7"/>
        <end position="166"/>
    </location>
</feature>
<dbReference type="PANTHER" id="PTHR43821">
    <property type="entry name" value="NAD(P)H NITROREDUCTASE YDJA-RELATED"/>
    <property type="match status" value="1"/>
</dbReference>
<dbReference type="Pfam" id="PF00881">
    <property type="entry name" value="Nitroreductase"/>
    <property type="match status" value="1"/>
</dbReference>
<name>A0A841U2Y7_9BACL</name>
<protein>
    <submittedName>
        <fullName evidence="2">Nitroreductase family protein</fullName>
    </submittedName>
</protein>
<evidence type="ECO:0000313" key="3">
    <source>
        <dbReference type="Proteomes" id="UP000553776"/>
    </source>
</evidence>
<dbReference type="InterPro" id="IPR029479">
    <property type="entry name" value="Nitroreductase"/>
</dbReference>
<dbReference type="AlphaFoldDB" id="A0A841U2Y7"/>